<proteinExistence type="predicted"/>
<dbReference type="EMBL" id="QGDI01000002">
    <property type="protein sequence ID" value="PWJ14669.1"/>
    <property type="molecule type" value="Genomic_DNA"/>
</dbReference>
<dbReference type="Proteomes" id="UP000245720">
    <property type="component" value="Unassembled WGS sequence"/>
</dbReference>
<name>A0A315Y4F0_RUMFL</name>
<evidence type="ECO:0000313" key="2">
    <source>
        <dbReference type="Proteomes" id="UP000245720"/>
    </source>
</evidence>
<accession>A0A315Y4F0</accession>
<comment type="caution">
    <text evidence="1">The sequence shown here is derived from an EMBL/GenBank/DDBJ whole genome shotgun (WGS) entry which is preliminary data.</text>
</comment>
<dbReference type="OrthoDB" id="1829137at2"/>
<sequence length="115" mass="13380">MAFTILGFGTAIAKTVNPKSVTTLSAHAACNHVVDSSALSNDRYKPKWKYEHTENQCDIYKMPIKCVRCGKTLWYRYKGKFWRINIGYTPNNLPYTWKTYIKIKYSTDKEKVSEL</sequence>
<protein>
    <submittedName>
        <fullName evidence="1">Uncharacterized protein</fullName>
    </submittedName>
</protein>
<gene>
    <name evidence="1" type="ORF">IE37_00654</name>
</gene>
<dbReference type="RefSeq" id="WP_146198150.1">
    <property type="nucleotide sequence ID" value="NZ_QGDI01000002.1"/>
</dbReference>
<dbReference type="AlphaFoldDB" id="A0A315Y4F0"/>
<reference evidence="1 2" key="1">
    <citation type="submission" date="2018-05" db="EMBL/GenBank/DDBJ databases">
        <title>The Hungate 1000. A catalogue of reference genomes from the rumen microbiome.</title>
        <authorList>
            <person name="Kelly W."/>
        </authorList>
    </citation>
    <scope>NUCLEOTIDE SEQUENCE [LARGE SCALE GENOMIC DNA]</scope>
    <source>
        <strain evidence="1 2">SAb67</strain>
    </source>
</reference>
<organism evidence="1 2">
    <name type="scientific">Ruminococcus flavefaciens</name>
    <dbReference type="NCBI Taxonomy" id="1265"/>
    <lineage>
        <taxon>Bacteria</taxon>
        <taxon>Bacillati</taxon>
        <taxon>Bacillota</taxon>
        <taxon>Clostridia</taxon>
        <taxon>Eubacteriales</taxon>
        <taxon>Oscillospiraceae</taxon>
        <taxon>Ruminococcus</taxon>
    </lineage>
</organism>
<evidence type="ECO:0000313" key="1">
    <source>
        <dbReference type="EMBL" id="PWJ14669.1"/>
    </source>
</evidence>